<dbReference type="AlphaFoldDB" id="A0A917SSG0"/>
<dbReference type="SUPFAM" id="SSF51294">
    <property type="entry name" value="Hedgehog/intein (Hint) domain"/>
    <property type="match status" value="1"/>
</dbReference>
<sequence length="221" mass="24227">MLDYRSDIRDDAQTGETGVMSGLIEGTKVATAIGWQRVETVTVGDRVLTFDRGLREVRAIRRVPLWTGAGHVPRRFRPLHVPKGAIGNTEDMIVLPRQGLMVESDAAEEAIGDPFPLVRAEALEGVCGIRRMNHASPFEVFVMQFDEDEIVFTSTGALCVCAAAGDMIQRLYSAQETIAYRLLSDETDSPLIDEIRYEIAAAAMAGDTRVAPQPYADSRVA</sequence>
<dbReference type="InterPro" id="IPR028992">
    <property type="entry name" value="Hedgehog/Intein_dom"/>
</dbReference>
<gene>
    <name evidence="2" type="ORF">GCM10011534_16970</name>
</gene>
<dbReference type="RefSeq" id="WP_051630452.1">
    <property type="nucleotide sequence ID" value="NZ_BMLF01000001.1"/>
</dbReference>
<keyword evidence="3" id="KW-1185">Reference proteome</keyword>
<name>A0A917SSG0_9RHOB</name>
<accession>A0A917SSG0</accession>
<dbReference type="InterPro" id="IPR036844">
    <property type="entry name" value="Hint_dom_sf"/>
</dbReference>
<reference evidence="2" key="2">
    <citation type="submission" date="2020-09" db="EMBL/GenBank/DDBJ databases">
        <authorList>
            <person name="Sun Q."/>
            <person name="Zhou Y."/>
        </authorList>
    </citation>
    <scope>NUCLEOTIDE SEQUENCE</scope>
    <source>
        <strain evidence="2">CGMCC 1.6293</strain>
    </source>
</reference>
<proteinExistence type="predicted"/>
<feature type="domain" description="Hedgehog/Intein (Hint)" evidence="1">
    <location>
        <begin position="23"/>
        <end position="153"/>
    </location>
</feature>
<dbReference type="Proteomes" id="UP000649829">
    <property type="component" value="Unassembled WGS sequence"/>
</dbReference>
<evidence type="ECO:0000259" key="1">
    <source>
        <dbReference type="Pfam" id="PF13403"/>
    </source>
</evidence>
<dbReference type="Pfam" id="PF13403">
    <property type="entry name" value="Hint_2"/>
    <property type="match status" value="1"/>
</dbReference>
<evidence type="ECO:0000313" key="2">
    <source>
        <dbReference type="EMBL" id="GGL95482.1"/>
    </source>
</evidence>
<organism evidence="2 3">
    <name type="scientific">Pseudooceanicola nanhaiensis</name>
    <dbReference type="NCBI Taxonomy" id="375761"/>
    <lineage>
        <taxon>Bacteria</taxon>
        <taxon>Pseudomonadati</taxon>
        <taxon>Pseudomonadota</taxon>
        <taxon>Alphaproteobacteria</taxon>
        <taxon>Rhodobacterales</taxon>
        <taxon>Paracoccaceae</taxon>
        <taxon>Pseudooceanicola</taxon>
    </lineage>
</organism>
<evidence type="ECO:0000313" key="3">
    <source>
        <dbReference type="Proteomes" id="UP000649829"/>
    </source>
</evidence>
<comment type="caution">
    <text evidence="2">The sequence shown here is derived from an EMBL/GenBank/DDBJ whole genome shotgun (WGS) entry which is preliminary data.</text>
</comment>
<dbReference type="EMBL" id="BMLF01000001">
    <property type="protein sequence ID" value="GGL95482.1"/>
    <property type="molecule type" value="Genomic_DNA"/>
</dbReference>
<protein>
    <recommendedName>
        <fullName evidence="1">Hedgehog/Intein (Hint) domain-containing protein</fullName>
    </recommendedName>
</protein>
<reference evidence="2" key="1">
    <citation type="journal article" date="2014" name="Int. J. Syst. Evol. Microbiol.">
        <title>Complete genome sequence of Corynebacterium casei LMG S-19264T (=DSM 44701T), isolated from a smear-ripened cheese.</title>
        <authorList>
            <consortium name="US DOE Joint Genome Institute (JGI-PGF)"/>
            <person name="Walter F."/>
            <person name="Albersmeier A."/>
            <person name="Kalinowski J."/>
            <person name="Ruckert C."/>
        </authorList>
    </citation>
    <scope>NUCLEOTIDE SEQUENCE</scope>
    <source>
        <strain evidence="2">CGMCC 1.6293</strain>
    </source>
</reference>